<dbReference type="PANTHER" id="PTHR34071:SF2">
    <property type="entry name" value="FLAVIN-NUCLEOTIDE-BINDING PROTEIN"/>
    <property type="match status" value="1"/>
</dbReference>
<name>A0AAV1I8E9_9CHLO</name>
<dbReference type="EMBL" id="CAUYUE010000008">
    <property type="protein sequence ID" value="CAK0783324.1"/>
    <property type="molecule type" value="Genomic_DNA"/>
</dbReference>
<dbReference type="InterPro" id="IPR024747">
    <property type="entry name" value="Pyridox_Oxase-rel"/>
</dbReference>
<evidence type="ECO:0000313" key="2">
    <source>
        <dbReference type="Proteomes" id="UP001314263"/>
    </source>
</evidence>
<dbReference type="PANTHER" id="PTHR34071">
    <property type="entry name" value="5-NITROIMIDAZOLE ANTIBIOTICS RESISTANCE PROTEIN, NIMA-FAMILY-RELATED PROTEIN-RELATED"/>
    <property type="match status" value="1"/>
</dbReference>
<accession>A0AAV1I8E9</accession>
<evidence type="ECO:0008006" key="3">
    <source>
        <dbReference type="Google" id="ProtNLM"/>
    </source>
</evidence>
<dbReference type="Gene3D" id="2.30.110.10">
    <property type="entry name" value="Electron Transport, Fmn-binding Protein, Chain A"/>
    <property type="match status" value="1"/>
</dbReference>
<evidence type="ECO:0000313" key="1">
    <source>
        <dbReference type="EMBL" id="CAK0783324.1"/>
    </source>
</evidence>
<dbReference type="SUPFAM" id="SSF50475">
    <property type="entry name" value="FMN-binding split barrel"/>
    <property type="match status" value="1"/>
</dbReference>
<dbReference type="AlphaFoldDB" id="A0AAV1I8E9"/>
<dbReference type="Pfam" id="PF12900">
    <property type="entry name" value="Pyridox_ox_2"/>
    <property type="match status" value="1"/>
</dbReference>
<organism evidence="1 2">
    <name type="scientific">Coccomyxa viridis</name>
    <dbReference type="NCBI Taxonomy" id="1274662"/>
    <lineage>
        <taxon>Eukaryota</taxon>
        <taxon>Viridiplantae</taxon>
        <taxon>Chlorophyta</taxon>
        <taxon>core chlorophytes</taxon>
        <taxon>Trebouxiophyceae</taxon>
        <taxon>Trebouxiophyceae incertae sedis</taxon>
        <taxon>Coccomyxaceae</taxon>
        <taxon>Coccomyxa</taxon>
    </lineage>
</organism>
<dbReference type="Proteomes" id="UP001314263">
    <property type="component" value="Unassembled WGS sequence"/>
</dbReference>
<proteinExistence type="predicted"/>
<keyword evidence="2" id="KW-1185">Reference proteome</keyword>
<comment type="caution">
    <text evidence="1">The sequence shown here is derived from an EMBL/GenBank/DDBJ whole genome shotgun (WGS) entry which is preliminary data.</text>
</comment>
<sequence>MANETADQYTVTDRTTLKRYAKRAEYDRKVVHAILDEAFVCHIGFVADGQPFVIPTGFARDNEQLYFHGSVGSRMLRALSSGADICVTVTLLDGLVLARSQFNTDMNYRCVLVFGKAREVTDSEEKAAALLKLTEHIIPGRTQHARAASDKELSQTAVLAIDLTEVSAKVRMGNTNDDEEDYSIPVWAGVVPLKLTPGVPIPDPRLDSALENAIPEYVLPYHRPVEMAP</sequence>
<protein>
    <recommendedName>
        <fullName evidence="3">Pyridoxamine 5'-phosphate oxidase family protein</fullName>
    </recommendedName>
</protein>
<reference evidence="1 2" key="1">
    <citation type="submission" date="2023-10" db="EMBL/GenBank/DDBJ databases">
        <authorList>
            <person name="Maclean D."/>
            <person name="Macfadyen A."/>
        </authorList>
    </citation>
    <scope>NUCLEOTIDE SEQUENCE [LARGE SCALE GENOMIC DNA]</scope>
</reference>
<dbReference type="InterPro" id="IPR012349">
    <property type="entry name" value="Split_barrel_FMN-bd"/>
</dbReference>
<gene>
    <name evidence="1" type="ORF">CVIRNUC_006523</name>
</gene>